<feature type="domain" description="PA14" evidence="1">
    <location>
        <begin position="170"/>
        <end position="306"/>
    </location>
</feature>
<proteinExistence type="predicted"/>
<protein>
    <submittedName>
        <fullName evidence="2">PA14 domain protein</fullName>
    </submittedName>
</protein>
<gene>
    <name evidence="2" type="ORF">ENSA7_82470</name>
</gene>
<evidence type="ECO:0000313" key="2">
    <source>
        <dbReference type="EMBL" id="PRP90362.1"/>
    </source>
</evidence>
<name>A0A2S9XBX9_9BACT</name>
<accession>A0A2S9XBX9</accession>
<dbReference type="SMART" id="SM00758">
    <property type="entry name" value="PA14"/>
    <property type="match status" value="1"/>
</dbReference>
<dbReference type="RefSeq" id="WP_106094983.1">
    <property type="nucleotide sequence ID" value="NZ_PVNL01000192.1"/>
</dbReference>
<dbReference type="AlphaFoldDB" id="A0A2S9XBX9"/>
<sequence>MITPDTERVLDAAATELRSAYTLVADPQCDPVTAMPHLQRAWQAVAWLSRGELPEGAGETLADWLAPEQLELIPAKSRGSVHAVIAAACQHAGEPPPWVNAGSPPPELPAAKLLLSHLRVLGQLVRALELRARGRTPKVQLAARWGVRAAWWVGGATAFVLLALRPWQTEDEGSWRGAYYPTPAFEGEPDLRREADVAFDWRKRGPTDSIPSDRFSARWDTCLVLEEDTEVGLQIVSDSRSRLWLNGEVVVDHWKQHQRAAKGARVSVPEGTHHLRVEYVEDVANASIHVTASFDEDETPAPIPADMLEFPGMEIDADADPCE</sequence>
<dbReference type="InterPro" id="IPR037524">
    <property type="entry name" value="PA14/GLEYA"/>
</dbReference>
<dbReference type="InterPro" id="IPR011658">
    <property type="entry name" value="PA14_dom"/>
</dbReference>
<organism evidence="2 3">
    <name type="scientific">Enhygromyxa salina</name>
    <dbReference type="NCBI Taxonomy" id="215803"/>
    <lineage>
        <taxon>Bacteria</taxon>
        <taxon>Pseudomonadati</taxon>
        <taxon>Myxococcota</taxon>
        <taxon>Polyangia</taxon>
        <taxon>Nannocystales</taxon>
        <taxon>Nannocystaceae</taxon>
        <taxon>Enhygromyxa</taxon>
    </lineage>
</organism>
<comment type="caution">
    <text evidence="2">The sequence shown here is derived from an EMBL/GenBank/DDBJ whole genome shotgun (WGS) entry which is preliminary data.</text>
</comment>
<evidence type="ECO:0000313" key="3">
    <source>
        <dbReference type="Proteomes" id="UP000238823"/>
    </source>
</evidence>
<dbReference type="EMBL" id="PVNL01000192">
    <property type="protein sequence ID" value="PRP90362.1"/>
    <property type="molecule type" value="Genomic_DNA"/>
</dbReference>
<evidence type="ECO:0000259" key="1">
    <source>
        <dbReference type="PROSITE" id="PS51820"/>
    </source>
</evidence>
<dbReference type="SUPFAM" id="SSF56988">
    <property type="entry name" value="Anthrax protective antigen"/>
    <property type="match status" value="1"/>
</dbReference>
<dbReference type="Pfam" id="PF07691">
    <property type="entry name" value="PA14"/>
    <property type="match status" value="1"/>
</dbReference>
<dbReference type="Gene3D" id="3.90.182.10">
    <property type="entry name" value="Toxin - Anthrax Protective Antigen,domain 1"/>
    <property type="match status" value="1"/>
</dbReference>
<reference evidence="2 3" key="1">
    <citation type="submission" date="2018-03" db="EMBL/GenBank/DDBJ databases">
        <title>Draft Genome Sequences of the Obligatory Marine Myxobacteria Enhygromyxa salina SWB007.</title>
        <authorList>
            <person name="Poehlein A."/>
            <person name="Moghaddam J.A."/>
            <person name="Harms H."/>
            <person name="Alanjari M."/>
            <person name="Koenig G.M."/>
            <person name="Daniel R."/>
            <person name="Schaeberle T.F."/>
        </authorList>
    </citation>
    <scope>NUCLEOTIDE SEQUENCE [LARGE SCALE GENOMIC DNA]</scope>
    <source>
        <strain evidence="2 3">SWB007</strain>
    </source>
</reference>
<dbReference type="Proteomes" id="UP000238823">
    <property type="component" value="Unassembled WGS sequence"/>
</dbReference>
<dbReference type="PROSITE" id="PS51820">
    <property type="entry name" value="PA14"/>
    <property type="match status" value="1"/>
</dbReference>
<dbReference type="OrthoDB" id="9816557at2"/>